<comment type="caution">
    <text evidence="1">The sequence shown here is derived from an EMBL/GenBank/DDBJ whole genome shotgun (WGS) entry which is preliminary data.</text>
</comment>
<keyword evidence="2" id="KW-1185">Reference proteome</keyword>
<gene>
    <name evidence="1" type="ORF">DFR70_12043</name>
</gene>
<protein>
    <submittedName>
        <fullName evidence="1">Uncharacterized protein</fullName>
    </submittedName>
</protein>
<dbReference type="RefSeq" id="WP_146251359.1">
    <property type="nucleotide sequence ID" value="NZ_QJKF01000020.1"/>
</dbReference>
<proteinExistence type="predicted"/>
<dbReference type="InterPro" id="IPR045682">
    <property type="entry name" value="DUF6193"/>
</dbReference>
<evidence type="ECO:0000313" key="1">
    <source>
        <dbReference type="EMBL" id="PXX56302.1"/>
    </source>
</evidence>
<reference evidence="1 2" key="1">
    <citation type="submission" date="2018-05" db="EMBL/GenBank/DDBJ databases">
        <title>Genomic Encyclopedia of Type Strains, Phase IV (KMG-IV): sequencing the most valuable type-strain genomes for metagenomic binning, comparative biology and taxonomic classification.</title>
        <authorList>
            <person name="Goeker M."/>
        </authorList>
    </citation>
    <scope>NUCLEOTIDE SEQUENCE [LARGE SCALE GENOMIC DNA]</scope>
    <source>
        <strain evidence="1 2">DSM 44704</strain>
    </source>
</reference>
<accession>A0A318JTX8</accession>
<name>A0A318JTX8_9NOCA</name>
<sequence>MQAELDHAGYALTASLTSSPGWWDCATRVGDDRRHVQTGLGSKERWFIMAFWERGVMMASGKTADLAASAGAIGLWQTGSRLRELQTTWPFVRFGELAEAYEHGDPVETKWKLYLQTQARHIDHDLIEAAYAQPRLRMLFPFTSHESLHLSRCTRFPFTHDLPGIFPLSDGTYRVISPNRVHIGHTDTPQEAVSLLIDHLPSDCGPAIDATATELDRSDSTE</sequence>
<evidence type="ECO:0000313" key="2">
    <source>
        <dbReference type="Proteomes" id="UP000247569"/>
    </source>
</evidence>
<organism evidence="1 2">
    <name type="scientific">Nocardia tenerifensis</name>
    <dbReference type="NCBI Taxonomy" id="228006"/>
    <lineage>
        <taxon>Bacteria</taxon>
        <taxon>Bacillati</taxon>
        <taxon>Actinomycetota</taxon>
        <taxon>Actinomycetes</taxon>
        <taxon>Mycobacteriales</taxon>
        <taxon>Nocardiaceae</taxon>
        <taxon>Nocardia</taxon>
    </lineage>
</organism>
<dbReference type="Pfam" id="PF19692">
    <property type="entry name" value="DUF6193"/>
    <property type="match status" value="1"/>
</dbReference>
<dbReference type="Proteomes" id="UP000247569">
    <property type="component" value="Unassembled WGS sequence"/>
</dbReference>
<dbReference type="OrthoDB" id="3378006at2"/>
<dbReference type="EMBL" id="QJKF01000020">
    <property type="protein sequence ID" value="PXX56302.1"/>
    <property type="molecule type" value="Genomic_DNA"/>
</dbReference>
<dbReference type="AlphaFoldDB" id="A0A318JTX8"/>